<feature type="compositionally biased region" description="Polar residues" evidence="7">
    <location>
        <begin position="1113"/>
        <end position="1130"/>
    </location>
</feature>
<dbReference type="PROSITE" id="PS50081">
    <property type="entry name" value="ZF_DAG_PE_2"/>
    <property type="match status" value="1"/>
</dbReference>
<evidence type="ECO:0000256" key="1">
    <source>
        <dbReference type="ARBA" id="ARBA00004123"/>
    </source>
</evidence>
<dbReference type="RefSeq" id="XP_015082228.1">
    <property type="nucleotide sequence ID" value="XM_015226742.2"/>
</dbReference>
<dbReference type="CDD" id="cd04301">
    <property type="entry name" value="NAT_SF"/>
    <property type="match status" value="1"/>
</dbReference>
<keyword evidence="3 6" id="KW-0863">Zinc-finger</keyword>
<dbReference type="InterPro" id="IPR016181">
    <property type="entry name" value="Acyl_CoA_acyltransferase"/>
</dbReference>
<dbReference type="PANTHER" id="PTHR46508">
    <property type="entry name" value="PHD FINGER FAMILY PROTEIN"/>
    <property type="match status" value="1"/>
</dbReference>
<dbReference type="Gene3D" id="3.30.40.10">
    <property type="entry name" value="Zinc/RING finger domain, C3HC4 (zinc finger)"/>
    <property type="match status" value="1"/>
</dbReference>
<evidence type="ECO:0000313" key="12">
    <source>
        <dbReference type="RefSeq" id="XP_015082229.1"/>
    </source>
</evidence>
<name>A0ABM1H974_SOLPN</name>
<feature type="region of interest" description="Disordered" evidence="7">
    <location>
        <begin position="1091"/>
        <end position="1140"/>
    </location>
</feature>
<feature type="compositionally biased region" description="Basic residues" evidence="7">
    <location>
        <begin position="609"/>
        <end position="626"/>
    </location>
</feature>
<dbReference type="InterPro" id="IPR001965">
    <property type="entry name" value="Znf_PHD"/>
</dbReference>
<evidence type="ECO:0000313" key="11">
    <source>
        <dbReference type="RefSeq" id="XP_015082228.1"/>
    </source>
</evidence>
<dbReference type="PROSITE" id="PS50016">
    <property type="entry name" value="ZF_PHD_2"/>
    <property type="match status" value="1"/>
</dbReference>
<dbReference type="SUPFAM" id="SSF57903">
    <property type="entry name" value="FYVE/PHD zinc finger"/>
    <property type="match status" value="1"/>
</dbReference>
<feature type="region of interest" description="Disordered" evidence="7">
    <location>
        <begin position="548"/>
        <end position="586"/>
    </location>
</feature>
<evidence type="ECO:0000256" key="2">
    <source>
        <dbReference type="ARBA" id="ARBA00022723"/>
    </source>
</evidence>
<keyword evidence="10" id="KW-1185">Reference proteome</keyword>
<keyword evidence="5" id="KW-0539">Nucleus</keyword>
<dbReference type="InterPro" id="IPR032308">
    <property type="entry name" value="TDBD"/>
</dbReference>
<dbReference type="Pfam" id="PF00628">
    <property type="entry name" value="PHD"/>
    <property type="match status" value="1"/>
</dbReference>
<comment type="subcellular location">
    <subcellularLocation>
        <location evidence="1">Nucleus</location>
    </subcellularLocation>
</comment>
<evidence type="ECO:0000313" key="10">
    <source>
        <dbReference type="Proteomes" id="UP000694930"/>
    </source>
</evidence>
<feature type="domain" description="PHD-type" evidence="8">
    <location>
        <begin position="762"/>
        <end position="807"/>
    </location>
</feature>
<reference evidence="10" key="1">
    <citation type="journal article" date="2014" name="Nat. Genet.">
        <title>The genome of the stress-tolerant wild tomato species Solanum pennellii.</title>
        <authorList>
            <person name="Bolger A."/>
            <person name="Scossa F."/>
            <person name="Bolger M.E."/>
            <person name="Lanz C."/>
            <person name="Maumus F."/>
            <person name="Tohge T."/>
            <person name="Quesneville H."/>
            <person name="Alseekh S."/>
            <person name="Sorensen I."/>
            <person name="Lichtenstein G."/>
            <person name="Fich E.A."/>
            <person name="Conte M."/>
            <person name="Keller H."/>
            <person name="Schneeberger K."/>
            <person name="Schwacke R."/>
            <person name="Ofner I."/>
            <person name="Vrebalov J."/>
            <person name="Xu Y."/>
            <person name="Osorio S."/>
            <person name="Aflitos S.A."/>
            <person name="Schijlen E."/>
            <person name="Jimenez-Gomez J.M."/>
            <person name="Ryngajllo M."/>
            <person name="Kimura S."/>
            <person name="Kumar R."/>
            <person name="Koenig D."/>
            <person name="Headland L.R."/>
            <person name="Maloof J.N."/>
            <person name="Sinha N."/>
            <person name="van Ham R.C."/>
            <person name="Lankhorst R.K."/>
            <person name="Mao L."/>
            <person name="Vogel A."/>
            <person name="Arsova B."/>
            <person name="Panstruga R."/>
            <person name="Fei Z."/>
            <person name="Rose J.K."/>
            <person name="Zamir D."/>
            <person name="Carrari F."/>
            <person name="Giovannoni J.J."/>
            <person name="Weigel D."/>
            <person name="Usadel B."/>
            <person name="Fernie A.R."/>
        </authorList>
    </citation>
    <scope>NUCLEOTIDE SEQUENCE [LARGE SCALE GENOMIC DNA]</scope>
</reference>
<dbReference type="InterPro" id="IPR002219">
    <property type="entry name" value="PKC_DAG/PE"/>
</dbReference>
<sequence>MLFNKDIEGLRDDGFDGSGNETQMFANVHFGNEGDTKKCLVTGMIDFEGDLTSQTDEPGHLCGENFVLTVHHDSHDIKEDSGEDPCERELTNNHVEKESEPLPALDIVPADITPQPSSCPSLNVICHVVESSNQGVKSSSYLQKRHNVLDKSHVLGEMESSVLRSSKIEGNGWKDVVGKGIASPPSQESYAIGSAAKSSGILRPSKPKWRDHCFVELDESELLTIKDSPNDPRPLLRHHIHRLLRAAGWVIGRRKRNNKFHGIGEYVYKSPEGRPIREFWRAWTLCGQSLLTYADGIFPEKDCTLWSDMTQFLSDLSVSVKEIDKELATLETASALARLWSLLDPFVTVVFIDKALRSLKEGKTIKAKMTLATAPVKNNIKNVDDTGNLFADERTLQNQPCSSSFVSDSALNETDKWIHEDYGDESSLNLTEPQMGEGKCMNGVSCDYPNERSMCLRDTVSEGANKYRKLLKNGNDLPELAPLPSCGPETNGEQEYCLFEVPICSENALTSIGGSDNMTKSLTIISDGIPHAESSVLKRKVLKKSKKLSEMESANGQDDQCDPSGRKSGVHEVITSKQKSGPKKRKKCRLSDDDLLISAVFRNTTCKSGNKRSSGKIKPLRKRKNQKSGGKLLLRSLIKGGKHFPEEKWPTFASRTVLSWLIHSGVVSLNEMIQYQNLKDDSVVKTGYITADGISCNCCDEVLSISSFKKHAGFKHNRPCLNLFMENGKPFTLCQLEAWSDEYKARRAVSQTSQAEERDQNDDSCGRCGDGGELICCDNCPATFHLACLFTQELPEGSWYCSQCTCQKCGDVVRCSESSSPGGYKCSQCEHKYHEACSDLRITKTGLASDTWFCSESCQEVYEGLHSRIGFVNHLADGFSWTILRCILGDHKVHSQRFIALKAECNSKLAVALTIMEECFLPMVDPRTGIDMIPHVIYSWGSQFSRLNYLGFYTMILEKDDISVAVASVRIHGVTVAEMPLIATCSKYRRQGMCRRLLNSILEMLKSFKVEKLVISAIPGLVETWTCGFGFEPLEDHEKRSLSHINLMVFPGTVWLKKSLFQAADADQPSVCPGENGLTIIEPMQHCVPSQDGADVRDPPQSESLQFCEDEGGSNQELGQGYEGNTINPEHQTETRLPESNDLQPVEVLCVVDALPSKCSKLSEEPVLTYISHGEAGCRVDNLQMNVDSHFCLDEVN</sequence>
<evidence type="ECO:0000259" key="9">
    <source>
        <dbReference type="PROSITE" id="PS50081"/>
    </source>
</evidence>
<dbReference type="InterPro" id="IPR019787">
    <property type="entry name" value="Znf_PHD-finger"/>
</dbReference>
<dbReference type="Proteomes" id="UP000694930">
    <property type="component" value="Chromosome 7"/>
</dbReference>
<dbReference type="PANTHER" id="PTHR46508:SF2">
    <property type="entry name" value="INCREASED DNA METHYLATION 1"/>
    <property type="match status" value="1"/>
</dbReference>
<keyword evidence="4" id="KW-0862">Zinc</keyword>
<dbReference type="SMART" id="SM00249">
    <property type="entry name" value="PHD"/>
    <property type="match status" value="2"/>
</dbReference>
<evidence type="ECO:0000259" key="8">
    <source>
        <dbReference type="PROSITE" id="PS50016"/>
    </source>
</evidence>
<dbReference type="GeneID" id="107025939"/>
<evidence type="ECO:0000256" key="3">
    <source>
        <dbReference type="ARBA" id="ARBA00022771"/>
    </source>
</evidence>
<accession>A0ABM1H974</accession>
<dbReference type="SUPFAM" id="SSF55729">
    <property type="entry name" value="Acyl-CoA N-acyltransferases (Nat)"/>
    <property type="match status" value="1"/>
</dbReference>
<dbReference type="Pfam" id="PF16135">
    <property type="entry name" value="TDBD"/>
    <property type="match status" value="1"/>
</dbReference>
<evidence type="ECO:0000256" key="4">
    <source>
        <dbReference type="ARBA" id="ARBA00022833"/>
    </source>
</evidence>
<organism evidence="10 12">
    <name type="scientific">Solanum pennellii</name>
    <name type="common">Tomato</name>
    <name type="synonym">Lycopersicon pennellii</name>
    <dbReference type="NCBI Taxonomy" id="28526"/>
    <lineage>
        <taxon>Eukaryota</taxon>
        <taxon>Viridiplantae</taxon>
        <taxon>Streptophyta</taxon>
        <taxon>Embryophyta</taxon>
        <taxon>Tracheophyta</taxon>
        <taxon>Spermatophyta</taxon>
        <taxon>Magnoliopsida</taxon>
        <taxon>eudicotyledons</taxon>
        <taxon>Gunneridae</taxon>
        <taxon>Pentapetalae</taxon>
        <taxon>asterids</taxon>
        <taxon>lamiids</taxon>
        <taxon>Solanales</taxon>
        <taxon>Solanaceae</taxon>
        <taxon>Solanoideae</taxon>
        <taxon>Solaneae</taxon>
        <taxon>Solanum</taxon>
        <taxon>Solanum subgen. Lycopersicon</taxon>
    </lineage>
</organism>
<dbReference type="Pfam" id="PF23209">
    <property type="entry name" value="IDM1_C"/>
    <property type="match status" value="1"/>
</dbReference>
<dbReference type="InterPro" id="IPR011011">
    <property type="entry name" value="Znf_FYVE_PHD"/>
</dbReference>
<dbReference type="InterPro" id="IPR013083">
    <property type="entry name" value="Znf_RING/FYVE/PHD"/>
</dbReference>
<proteinExistence type="predicted"/>
<evidence type="ECO:0000256" key="6">
    <source>
        <dbReference type="PROSITE-ProRule" id="PRU00146"/>
    </source>
</evidence>
<dbReference type="InterPro" id="IPR056511">
    <property type="entry name" value="IDM1_C"/>
</dbReference>
<gene>
    <name evidence="11 12" type="primary">LOC107025939</name>
</gene>
<dbReference type="RefSeq" id="XP_015082229.1">
    <property type="nucleotide sequence ID" value="XM_015226743.2"/>
</dbReference>
<keyword evidence="2" id="KW-0479">Metal-binding</keyword>
<feature type="region of interest" description="Disordered" evidence="7">
    <location>
        <begin position="607"/>
        <end position="627"/>
    </location>
</feature>
<protein>
    <submittedName>
        <fullName evidence="11 12">Increased DNA methylation 1 isoform X1</fullName>
    </submittedName>
</protein>
<evidence type="ECO:0000256" key="5">
    <source>
        <dbReference type="ARBA" id="ARBA00023242"/>
    </source>
</evidence>
<feature type="domain" description="Phorbol-ester/DAG-type" evidence="9">
    <location>
        <begin position="791"/>
        <end position="845"/>
    </location>
</feature>
<reference evidence="11 12" key="2">
    <citation type="submission" date="2025-05" db="UniProtKB">
        <authorList>
            <consortium name="RefSeq"/>
        </authorList>
    </citation>
    <scope>IDENTIFICATION</scope>
</reference>
<evidence type="ECO:0000256" key="7">
    <source>
        <dbReference type="SAM" id="MobiDB-lite"/>
    </source>
</evidence>